<name>A0A892ICI3_9BURK</name>
<dbReference type="AlphaFoldDB" id="A0A892ICI3"/>
<keyword evidence="1" id="KW-0472">Membrane</keyword>
<feature type="transmembrane region" description="Helical" evidence="1">
    <location>
        <begin position="73"/>
        <end position="90"/>
    </location>
</feature>
<dbReference type="GeneID" id="93126210"/>
<keyword evidence="1" id="KW-0812">Transmembrane</keyword>
<keyword evidence="1" id="KW-1133">Transmembrane helix</keyword>
<sequence length="102" mass="11643">MISLWVLIFLVSSFLFYIHCLDWNFLVRNRQLLGYFVHTPTYFVGDLASMLAYIALLVLGARQLFGFAHNDGLYVITALFVTFVVGYRRANAGLRASEEDAQ</sequence>
<dbReference type="Proteomes" id="UP000625568">
    <property type="component" value="Chromosome 1"/>
</dbReference>
<feature type="transmembrane region" description="Helical" evidence="1">
    <location>
        <begin position="44"/>
        <end position="61"/>
    </location>
</feature>
<organism evidence="2 3">
    <name type="scientific">Burkholderia dolosa</name>
    <dbReference type="NCBI Taxonomy" id="152500"/>
    <lineage>
        <taxon>Bacteria</taxon>
        <taxon>Pseudomonadati</taxon>
        <taxon>Pseudomonadota</taxon>
        <taxon>Betaproteobacteria</taxon>
        <taxon>Burkholderiales</taxon>
        <taxon>Burkholderiaceae</taxon>
        <taxon>Burkholderia</taxon>
        <taxon>Burkholderia cepacia complex</taxon>
    </lineage>
</organism>
<reference evidence="2 3" key="1">
    <citation type="submission" date="2021-02" db="EMBL/GenBank/DDBJ databases">
        <title>FDA dAtabase for Regulatory Grade micrObial Sequences (FDA-ARGOS): Supporting development and validation of Infectious Disease Dx tests.</title>
        <authorList>
            <person name="Minogue T."/>
            <person name="Wolcott M."/>
            <person name="Wasieloski L."/>
            <person name="Aguilar W."/>
            <person name="Moore D."/>
            <person name="Jaissle J."/>
            <person name="Tallon L."/>
            <person name="Sadzewicz L."/>
            <person name="Zhao X."/>
            <person name="Boylan J."/>
            <person name="Ott S."/>
            <person name="Bowen H."/>
            <person name="Vavikolanu K."/>
            <person name="Mehta A."/>
            <person name="Aluvathingal J."/>
            <person name="Nadendla S."/>
            <person name="Yan Y."/>
            <person name="Sichtig H."/>
        </authorList>
    </citation>
    <scope>NUCLEOTIDE SEQUENCE [LARGE SCALE GENOMIC DNA]</scope>
    <source>
        <strain evidence="2 3">FDAARGOS_1272</strain>
    </source>
</reference>
<evidence type="ECO:0000256" key="1">
    <source>
        <dbReference type="SAM" id="Phobius"/>
    </source>
</evidence>
<accession>A0A892ICI3</accession>
<keyword evidence="3" id="KW-1185">Reference proteome</keyword>
<dbReference type="RefSeq" id="WP_035971508.1">
    <property type="nucleotide sequence ID" value="NZ_CABVPR010000039.1"/>
</dbReference>
<protein>
    <submittedName>
        <fullName evidence="2">Uncharacterized protein</fullName>
    </submittedName>
</protein>
<evidence type="ECO:0000313" key="3">
    <source>
        <dbReference type="Proteomes" id="UP000625568"/>
    </source>
</evidence>
<proteinExistence type="predicted"/>
<dbReference type="EMBL" id="CP069482">
    <property type="protein sequence ID" value="QRO78499.1"/>
    <property type="molecule type" value="Genomic_DNA"/>
</dbReference>
<evidence type="ECO:0000313" key="2">
    <source>
        <dbReference type="EMBL" id="QRO78499.1"/>
    </source>
</evidence>
<gene>
    <name evidence="2" type="ORF">I6K02_06235</name>
</gene>